<name>A0A8C4QKJ3_EPTBU</name>
<dbReference type="OMA" id="AHIDICI"/>
<keyword evidence="2" id="KW-1015">Disulfide bond</keyword>
<dbReference type="PANTHER" id="PTHR12231:SF253">
    <property type="entry name" value="DPR-INTERACTING PROTEIN ETA, ISOFORM B-RELATED"/>
    <property type="match status" value="1"/>
</dbReference>
<reference evidence="5" key="2">
    <citation type="submission" date="2025-09" db="UniProtKB">
        <authorList>
            <consortium name="Ensembl"/>
        </authorList>
    </citation>
    <scope>IDENTIFICATION</scope>
</reference>
<reference evidence="5" key="1">
    <citation type="submission" date="2025-08" db="UniProtKB">
        <authorList>
            <consortium name="Ensembl"/>
        </authorList>
    </citation>
    <scope>IDENTIFICATION</scope>
</reference>
<accession>A0A8C4QKJ3</accession>
<keyword evidence="6" id="KW-1185">Reference proteome</keyword>
<dbReference type="Proteomes" id="UP000694388">
    <property type="component" value="Unplaced"/>
</dbReference>
<dbReference type="SUPFAM" id="SSF48726">
    <property type="entry name" value="Immunoglobulin"/>
    <property type="match status" value="2"/>
</dbReference>
<sequence length="202" mass="22403">MKNGEAVITDDAERFKLHDGGALMVVNVTSSDAGDYYVMLSNEEGQQEGIIKLIVNYSPKIQQIPREVFVDRGATAVLVCSADAYPVRDDMVHWEVEEFELPPNQVYHQGTSTLTLPKVDRSLSGTYICNADNGIAPPAKAIVHLFVRCVSASLSIDTQNYHASPLSRSSHRYTSLTTSTRLLHQGMVRVVYLCFARLRVSQ</sequence>
<evidence type="ECO:0000256" key="3">
    <source>
        <dbReference type="ARBA" id="ARBA00023319"/>
    </source>
</evidence>
<dbReference type="InterPro" id="IPR013783">
    <property type="entry name" value="Ig-like_fold"/>
</dbReference>
<dbReference type="CDD" id="cd00096">
    <property type="entry name" value="Ig"/>
    <property type="match status" value="1"/>
</dbReference>
<dbReference type="PANTHER" id="PTHR12231">
    <property type="entry name" value="CTX-RELATED TYPE I TRANSMEMBRANE PROTEIN"/>
    <property type="match status" value="1"/>
</dbReference>
<dbReference type="Gene3D" id="2.60.40.10">
    <property type="entry name" value="Immunoglobulins"/>
    <property type="match status" value="2"/>
</dbReference>
<dbReference type="InterPro" id="IPR007110">
    <property type="entry name" value="Ig-like_dom"/>
</dbReference>
<dbReference type="InterPro" id="IPR051170">
    <property type="entry name" value="Neural/epithelial_adhesion"/>
</dbReference>
<dbReference type="InterPro" id="IPR036179">
    <property type="entry name" value="Ig-like_dom_sf"/>
</dbReference>
<evidence type="ECO:0000256" key="1">
    <source>
        <dbReference type="ARBA" id="ARBA00022737"/>
    </source>
</evidence>
<dbReference type="Ensembl" id="ENSEBUT00000017487.1">
    <property type="protein sequence ID" value="ENSEBUP00000016911.1"/>
    <property type="gene ID" value="ENSEBUG00000010592.1"/>
</dbReference>
<keyword evidence="1" id="KW-0677">Repeat</keyword>
<evidence type="ECO:0000256" key="2">
    <source>
        <dbReference type="ARBA" id="ARBA00023157"/>
    </source>
</evidence>
<dbReference type="InterPro" id="IPR003599">
    <property type="entry name" value="Ig_sub"/>
</dbReference>
<dbReference type="AlphaFoldDB" id="A0A8C4QKJ3"/>
<feature type="domain" description="Ig-like" evidence="4">
    <location>
        <begin position="59"/>
        <end position="143"/>
    </location>
</feature>
<proteinExistence type="predicted"/>
<keyword evidence="3" id="KW-0393">Immunoglobulin domain</keyword>
<protein>
    <recommendedName>
        <fullName evidence="4">Ig-like domain-containing protein</fullName>
    </recommendedName>
</protein>
<evidence type="ECO:0000259" key="4">
    <source>
        <dbReference type="PROSITE" id="PS50835"/>
    </source>
</evidence>
<evidence type="ECO:0000313" key="6">
    <source>
        <dbReference type="Proteomes" id="UP000694388"/>
    </source>
</evidence>
<organism evidence="5 6">
    <name type="scientific">Eptatretus burgeri</name>
    <name type="common">Inshore hagfish</name>
    <dbReference type="NCBI Taxonomy" id="7764"/>
    <lineage>
        <taxon>Eukaryota</taxon>
        <taxon>Metazoa</taxon>
        <taxon>Chordata</taxon>
        <taxon>Craniata</taxon>
        <taxon>Vertebrata</taxon>
        <taxon>Cyclostomata</taxon>
        <taxon>Myxini</taxon>
        <taxon>Myxiniformes</taxon>
        <taxon>Myxinidae</taxon>
        <taxon>Eptatretinae</taxon>
        <taxon>Eptatretus</taxon>
    </lineage>
</organism>
<dbReference type="SMART" id="SM00409">
    <property type="entry name" value="IG"/>
    <property type="match status" value="2"/>
</dbReference>
<dbReference type="PROSITE" id="PS50835">
    <property type="entry name" value="IG_LIKE"/>
    <property type="match status" value="1"/>
</dbReference>
<evidence type="ECO:0000313" key="5">
    <source>
        <dbReference type="Ensembl" id="ENSEBUP00000016911.1"/>
    </source>
</evidence>
<dbReference type="Pfam" id="PF13927">
    <property type="entry name" value="Ig_3"/>
    <property type="match status" value="1"/>
</dbReference>